<evidence type="ECO:0008006" key="6">
    <source>
        <dbReference type="Google" id="ProtNLM"/>
    </source>
</evidence>
<accession>A0A812I444</accession>
<protein>
    <recommendedName>
        <fullName evidence="6">Kinase</fullName>
    </recommendedName>
</protein>
<dbReference type="Proteomes" id="UP000604046">
    <property type="component" value="Unassembled WGS sequence"/>
</dbReference>
<dbReference type="OrthoDB" id="67700at2759"/>
<name>A0A812I444_9DINO</name>
<dbReference type="InterPro" id="IPR038286">
    <property type="entry name" value="IPK_sf"/>
</dbReference>
<organism evidence="4 5">
    <name type="scientific">Symbiodinium natans</name>
    <dbReference type="NCBI Taxonomy" id="878477"/>
    <lineage>
        <taxon>Eukaryota</taxon>
        <taxon>Sar</taxon>
        <taxon>Alveolata</taxon>
        <taxon>Dinophyceae</taxon>
        <taxon>Suessiales</taxon>
        <taxon>Symbiodiniaceae</taxon>
        <taxon>Symbiodinium</taxon>
    </lineage>
</organism>
<evidence type="ECO:0000313" key="5">
    <source>
        <dbReference type="Proteomes" id="UP000604046"/>
    </source>
</evidence>
<dbReference type="Pfam" id="PF03770">
    <property type="entry name" value="IPK"/>
    <property type="match status" value="1"/>
</dbReference>
<keyword evidence="5" id="KW-1185">Reference proteome</keyword>
<sequence length="520" mass="56957">MPCDFYIGKDVAHASDELDFYARLREAVKESASWSAFGCMAMACPGIVRLECVNAKSQQRSKRLLLLLENLRQGFERMRLLDVKLGAETSVACWKGKSRLNAWKNACVDQRTNSAVEGFRLEGMELPPRSLERRMAQVLQTKSLATAKISAKVIRRFMLQRLRANDFLECWLDVSDVSDVSDGALGALGELHAQKAALGAFKQLERLLTAVLGLDVPQQWIGSSVALAMETGKFSTQPRVAVKVFDWGRAELSTAADFSSLAPEEKETRARYWKQYLQSLARMYWELGRLVAHRCCCPLWSVLVLELRVFAPVVLRAALLGESLSTSQETLGMGLFQMSPEGGHGEISLPLLGTGQKETLLGSLRLRIGVPAQGVGACSVEVCETFDVELSDLAGLIVTVRVIAFERPGDARMHLEAFQSGCPAPAPRGHVCCRSTGPAAATQNKLVWQDHLEFRGLGDAAQAVQAEVQASLTSVGVDCTDDWLARMPPSTTEPEDVEEKAAAFLACVLPKVDAAKWTLQ</sequence>
<dbReference type="AlphaFoldDB" id="A0A812I444"/>
<dbReference type="Gene3D" id="3.30.470.160">
    <property type="entry name" value="Inositol polyphosphate kinase"/>
    <property type="match status" value="1"/>
</dbReference>
<dbReference type="InterPro" id="IPR005522">
    <property type="entry name" value="IPK"/>
</dbReference>
<dbReference type="GO" id="GO:0016301">
    <property type="term" value="F:kinase activity"/>
    <property type="evidence" value="ECO:0007669"/>
    <property type="project" value="UniProtKB-KW"/>
</dbReference>
<comment type="similarity">
    <text evidence="1">Belongs to the inositol phosphokinase (IPK) family.</text>
</comment>
<proteinExistence type="inferred from homology"/>
<keyword evidence="3" id="KW-0418">Kinase</keyword>
<evidence type="ECO:0000256" key="1">
    <source>
        <dbReference type="ARBA" id="ARBA00007374"/>
    </source>
</evidence>
<dbReference type="GO" id="GO:0032958">
    <property type="term" value="P:inositol phosphate biosynthetic process"/>
    <property type="evidence" value="ECO:0007669"/>
    <property type="project" value="InterPro"/>
</dbReference>
<evidence type="ECO:0000256" key="3">
    <source>
        <dbReference type="ARBA" id="ARBA00022777"/>
    </source>
</evidence>
<dbReference type="EMBL" id="CAJNDS010000158">
    <property type="protein sequence ID" value="CAE6971718.1"/>
    <property type="molecule type" value="Genomic_DNA"/>
</dbReference>
<gene>
    <name evidence="4" type="ORF">SNAT2548_LOCUS2632</name>
</gene>
<reference evidence="4" key="1">
    <citation type="submission" date="2021-02" db="EMBL/GenBank/DDBJ databases">
        <authorList>
            <person name="Dougan E. K."/>
            <person name="Rhodes N."/>
            <person name="Thang M."/>
            <person name="Chan C."/>
        </authorList>
    </citation>
    <scope>NUCLEOTIDE SEQUENCE</scope>
</reference>
<evidence type="ECO:0000256" key="2">
    <source>
        <dbReference type="ARBA" id="ARBA00022679"/>
    </source>
</evidence>
<evidence type="ECO:0000313" key="4">
    <source>
        <dbReference type="EMBL" id="CAE6971718.1"/>
    </source>
</evidence>
<dbReference type="SUPFAM" id="SSF56104">
    <property type="entry name" value="SAICAR synthase-like"/>
    <property type="match status" value="1"/>
</dbReference>
<comment type="caution">
    <text evidence="4">The sequence shown here is derived from an EMBL/GenBank/DDBJ whole genome shotgun (WGS) entry which is preliminary data.</text>
</comment>
<keyword evidence="2" id="KW-0808">Transferase</keyword>